<dbReference type="InterPro" id="IPR002347">
    <property type="entry name" value="SDR_fam"/>
</dbReference>
<sequence>MTILITGANRGIGRALMDGYRGAGADVLGTARGALPEGAGWQALDVTDPASAKALAARLAGQPVHTLICNAGVYADKGQRLEDGYPADVWAESFAVNVTGVFLTVQALLPNLRAAAAHGLARIAILSSQMASHTRAPGGSYAYRASKAAALNLGRNLATDLRAEGIAVGIYHPGWVQTEMGGPSAEIPVEVAAAGLRARFAALSMATTGCFETWDGQPHAY</sequence>
<accession>A0A6L8VG37</accession>
<organism evidence="1 2">
    <name type="scientific">Frigidibacter albus</name>
    <dbReference type="NCBI Taxonomy" id="1465486"/>
    <lineage>
        <taxon>Bacteria</taxon>
        <taxon>Pseudomonadati</taxon>
        <taxon>Pseudomonadota</taxon>
        <taxon>Alphaproteobacteria</taxon>
        <taxon>Rhodobacterales</taxon>
        <taxon>Paracoccaceae</taxon>
        <taxon>Frigidibacter</taxon>
    </lineage>
</organism>
<dbReference type="PANTHER" id="PTHR45458">
    <property type="entry name" value="SHORT-CHAIN DEHYDROGENASE/REDUCTASE SDR"/>
    <property type="match status" value="1"/>
</dbReference>
<dbReference type="OrthoDB" id="9785826at2"/>
<dbReference type="PRINTS" id="PR00081">
    <property type="entry name" value="GDHRDH"/>
</dbReference>
<dbReference type="Pfam" id="PF00106">
    <property type="entry name" value="adh_short"/>
    <property type="match status" value="1"/>
</dbReference>
<keyword evidence="2" id="KW-1185">Reference proteome</keyword>
<dbReference type="Proteomes" id="UP000477083">
    <property type="component" value="Unassembled WGS sequence"/>
</dbReference>
<dbReference type="EMBL" id="WWNR01000005">
    <property type="protein sequence ID" value="MZQ89317.1"/>
    <property type="molecule type" value="Genomic_DNA"/>
</dbReference>
<dbReference type="RefSeq" id="WP_161345788.1">
    <property type="nucleotide sequence ID" value="NZ_BMGW01000005.1"/>
</dbReference>
<protein>
    <submittedName>
        <fullName evidence="1">SDR family NAD(P)-dependent oxidoreductase</fullName>
    </submittedName>
</protein>
<name>A0A6L8VG37_9RHOB</name>
<evidence type="ECO:0000313" key="1">
    <source>
        <dbReference type="EMBL" id="MZQ89317.1"/>
    </source>
</evidence>
<dbReference type="Gene3D" id="3.40.50.720">
    <property type="entry name" value="NAD(P)-binding Rossmann-like Domain"/>
    <property type="match status" value="1"/>
</dbReference>
<dbReference type="InterPro" id="IPR036291">
    <property type="entry name" value="NAD(P)-bd_dom_sf"/>
</dbReference>
<evidence type="ECO:0000313" key="2">
    <source>
        <dbReference type="Proteomes" id="UP000477083"/>
    </source>
</evidence>
<dbReference type="SUPFAM" id="SSF51735">
    <property type="entry name" value="NAD(P)-binding Rossmann-fold domains"/>
    <property type="match status" value="1"/>
</dbReference>
<comment type="caution">
    <text evidence="1">The sequence shown here is derived from an EMBL/GenBank/DDBJ whole genome shotgun (WGS) entry which is preliminary data.</text>
</comment>
<gene>
    <name evidence="1" type="ORF">GS660_09470</name>
</gene>
<proteinExistence type="predicted"/>
<dbReference type="PANTHER" id="PTHR45458:SF1">
    <property type="entry name" value="SHORT CHAIN DEHYDROGENASE"/>
    <property type="match status" value="1"/>
</dbReference>
<reference evidence="1 2" key="1">
    <citation type="submission" date="2020-01" db="EMBL/GenBank/DDBJ databases">
        <title>Frigidibacter albus SP32T (=CGMCC 1.13995T).</title>
        <authorList>
            <person name="Liao X."/>
        </authorList>
    </citation>
    <scope>NUCLEOTIDE SEQUENCE [LARGE SCALE GENOMIC DNA]</scope>
    <source>
        <strain evidence="1 2">SP32</strain>
    </source>
</reference>
<dbReference type="InterPro" id="IPR052184">
    <property type="entry name" value="SDR_enzymes"/>
</dbReference>
<dbReference type="AlphaFoldDB" id="A0A6L8VG37"/>
<dbReference type="GO" id="GO:0016616">
    <property type="term" value="F:oxidoreductase activity, acting on the CH-OH group of donors, NAD or NADP as acceptor"/>
    <property type="evidence" value="ECO:0007669"/>
    <property type="project" value="TreeGrafter"/>
</dbReference>